<evidence type="ECO:0000313" key="1">
    <source>
        <dbReference type="EMBL" id="GCE43798.1"/>
    </source>
</evidence>
<proteinExistence type="predicted"/>
<comment type="caution">
    <text evidence="1">The sequence shown here is derived from an EMBL/GenBank/DDBJ whole genome shotgun (WGS) entry which is preliminary data.</text>
</comment>
<dbReference type="AlphaFoldDB" id="A0A402CJQ9"/>
<name>A0A402CJQ9_RHOWR</name>
<gene>
    <name evidence="1" type="ORF">Rhow_008096</name>
</gene>
<accession>A0A402CJQ9</accession>
<dbReference type="Proteomes" id="UP000287519">
    <property type="component" value="Unassembled WGS sequence"/>
</dbReference>
<protein>
    <submittedName>
        <fullName evidence="1">Threonine dehydrogenase and related Zn-dependent dehydrogenases</fullName>
    </submittedName>
</protein>
<organism evidence="1 2">
    <name type="scientific">Rhodococcus wratislaviensis</name>
    <name type="common">Tsukamurella wratislaviensis</name>
    <dbReference type="NCBI Taxonomy" id="44752"/>
    <lineage>
        <taxon>Bacteria</taxon>
        <taxon>Bacillati</taxon>
        <taxon>Actinomycetota</taxon>
        <taxon>Actinomycetes</taxon>
        <taxon>Mycobacteriales</taxon>
        <taxon>Nocardiaceae</taxon>
        <taxon>Rhodococcus</taxon>
    </lineage>
</organism>
<dbReference type="EMBL" id="BHYM01000080">
    <property type="protein sequence ID" value="GCE43798.1"/>
    <property type="molecule type" value="Genomic_DNA"/>
</dbReference>
<reference evidence="1 2" key="1">
    <citation type="submission" date="2018-11" db="EMBL/GenBank/DDBJ databases">
        <title>Microbial catabolism of amino acid.</title>
        <authorList>
            <person name="Hibi M."/>
            <person name="Ogawa J."/>
        </authorList>
    </citation>
    <scope>NUCLEOTIDE SEQUENCE [LARGE SCALE GENOMIC DNA]</scope>
    <source>
        <strain evidence="1 2">C31-06</strain>
    </source>
</reference>
<evidence type="ECO:0000313" key="2">
    <source>
        <dbReference type="Proteomes" id="UP000287519"/>
    </source>
</evidence>
<keyword evidence="2" id="KW-1185">Reference proteome</keyword>
<sequence length="58" mass="6502">MRAVTWQGKRKVTSFLPDADPLGLDTFAAHELPLDHAPHAYENFQKMEDGAVKIVLKP</sequence>